<evidence type="ECO:0000256" key="1">
    <source>
        <dbReference type="ARBA" id="ARBA00022737"/>
    </source>
</evidence>
<keyword evidence="1" id="KW-0677">Repeat</keyword>
<reference evidence="4" key="1">
    <citation type="submission" date="2021-02" db="EMBL/GenBank/DDBJ databases">
        <authorList>
            <person name="Dougan E. K."/>
            <person name="Rhodes N."/>
            <person name="Thang M."/>
            <person name="Chan C."/>
        </authorList>
    </citation>
    <scope>NUCLEOTIDE SEQUENCE</scope>
</reference>
<dbReference type="PANTHER" id="PTHR24141:SF1">
    <property type="entry name" value="2-5A-DEPENDENT RIBONUCLEASE"/>
    <property type="match status" value="1"/>
</dbReference>
<dbReference type="GO" id="GO:0004540">
    <property type="term" value="F:RNA nuclease activity"/>
    <property type="evidence" value="ECO:0007669"/>
    <property type="project" value="TreeGrafter"/>
</dbReference>
<dbReference type="AlphaFoldDB" id="A0A812UVD7"/>
<keyword evidence="2 3" id="KW-0040">ANK repeat</keyword>
<dbReference type="PROSITE" id="PS50297">
    <property type="entry name" value="ANK_REP_REGION"/>
    <property type="match status" value="1"/>
</dbReference>
<gene>
    <name evidence="4" type="ORF">SNAT2548_LOCUS33123</name>
</gene>
<dbReference type="Pfam" id="PF13857">
    <property type="entry name" value="Ank_5"/>
    <property type="match status" value="1"/>
</dbReference>
<evidence type="ECO:0000256" key="2">
    <source>
        <dbReference type="ARBA" id="ARBA00023043"/>
    </source>
</evidence>
<dbReference type="OrthoDB" id="432281at2759"/>
<dbReference type="SUPFAM" id="SSF48403">
    <property type="entry name" value="Ankyrin repeat"/>
    <property type="match status" value="3"/>
</dbReference>
<feature type="repeat" description="ANK" evidence="3">
    <location>
        <begin position="442"/>
        <end position="474"/>
    </location>
</feature>
<keyword evidence="5" id="KW-1185">Reference proteome</keyword>
<name>A0A812UVD7_9DINO</name>
<dbReference type="Pfam" id="PF12796">
    <property type="entry name" value="Ank_2"/>
    <property type="match status" value="2"/>
</dbReference>
<dbReference type="Gene3D" id="1.25.40.20">
    <property type="entry name" value="Ankyrin repeat-containing domain"/>
    <property type="match status" value="3"/>
</dbReference>
<dbReference type="PANTHER" id="PTHR24141">
    <property type="entry name" value="2-5A-DEPENDENT RIBONUCLEASE"/>
    <property type="match status" value="1"/>
</dbReference>
<evidence type="ECO:0000256" key="3">
    <source>
        <dbReference type="PROSITE-ProRule" id="PRU00023"/>
    </source>
</evidence>
<dbReference type="SMART" id="SM00248">
    <property type="entry name" value="ANK"/>
    <property type="match status" value="12"/>
</dbReference>
<dbReference type="PROSITE" id="PS50088">
    <property type="entry name" value="ANK_REPEAT"/>
    <property type="match status" value="1"/>
</dbReference>
<protein>
    <submittedName>
        <fullName evidence="4">Uncharacterized protein</fullName>
    </submittedName>
</protein>
<dbReference type="Proteomes" id="UP000604046">
    <property type="component" value="Unassembled WGS sequence"/>
</dbReference>
<organism evidence="4 5">
    <name type="scientific">Symbiodinium natans</name>
    <dbReference type="NCBI Taxonomy" id="878477"/>
    <lineage>
        <taxon>Eukaryota</taxon>
        <taxon>Sar</taxon>
        <taxon>Alveolata</taxon>
        <taxon>Dinophyceae</taxon>
        <taxon>Suessiales</taxon>
        <taxon>Symbiodiniaceae</taxon>
        <taxon>Symbiodinium</taxon>
    </lineage>
</organism>
<dbReference type="EMBL" id="CAJNDS010002742">
    <property type="protein sequence ID" value="CAE7580573.1"/>
    <property type="molecule type" value="Genomic_DNA"/>
</dbReference>
<accession>A0A812UVD7</accession>
<dbReference type="GO" id="GO:0003723">
    <property type="term" value="F:RNA binding"/>
    <property type="evidence" value="ECO:0007669"/>
    <property type="project" value="TreeGrafter"/>
</dbReference>
<evidence type="ECO:0000313" key="4">
    <source>
        <dbReference type="EMBL" id="CAE7580573.1"/>
    </source>
</evidence>
<dbReference type="GO" id="GO:0006396">
    <property type="term" value="P:RNA processing"/>
    <property type="evidence" value="ECO:0007669"/>
    <property type="project" value="TreeGrafter"/>
</dbReference>
<proteinExistence type="predicted"/>
<dbReference type="InterPro" id="IPR036770">
    <property type="entry name" value="Ankyrin_rpt-contain_sf"/>
</dbReference>
<dbReference type="InterPro" id="IPR002110">
    <property type="entry name" value="Ankyrin_rpt"/>
</dbReference>
<evidence type="ECO:0000313" key="5">
    <source>
        <dbReference type="Proteomes" id="UP000604046"/>
    </source>
</evidence>
<sequence length="779" mass="85831">MEHDSAVVLVEIAWAITGVQVCSLEVGQKTAVEEFQKAMEDASAPAPVLQFVIEGSGTDPCSPSNPEAGHGDAKRKLLNLIDWLALEEHRLDRLLDLLKLLQGSMRSEGGASFCRLLAYRPVVTLPSILEFLGWLRLVGQTERETFQAPIARLARCILAVDREGHGVNQLYNGRTERTELHSTLHSTLHTAAILGEVGICKAILDHPKFSRADDVEHSPLPDPHYTRMLDIWQSKYHRSQKYWQEAYIHGQACGCTALHAAVLEGKFDVCSLLLQSPRFAAVAQPNANGQTALHMALNFPGPKYRNLVYELLQDGRSDVNARASDGWSIVHLAADHCCESDGCDCDWCRKDLFKELLRDARVDVNAVTKDGSTALHLAADSSNPVAIEKLLGAVRLNDPVDVNARDSGGRTALYRAVASSNMTVVDQLLDDTRVDVNVVDQRGWTALHAAVKSGSPEAITKLLDAVRDVNARIPHVGTALHIAVIHRSFDAIAQLLAHERVDANARGRDGFTALQLAVDYRREEAIDKFLGAVRLHDPLDVNATDPDGHTALHLAVQRCCFVEKLLDDERVDVNARTADGQTALDLALSFCPSECSVRVVEALVADGRIGLCAQGGQTSLHRAVGALSTKAIEKCLSDKQLDVNARTEDGETALDLALRFRPDYRRRVGVVWQFDQIIMALAERTCGVVLDRGQIPALSGARRRMYREEEEGEGPEPVNFKEVRKASFQPRSFRKEPHVGGTRRVPWTSRRRPRMGIAMSKLLQTQLCEEGLSQDGQLL</sequence>
<comment type="caution">
    <text evidence="4">The sequence shown here is derived from an EMBL/GenBank/DDBJ whole genome shotgun (WGS) entry which is preliminary data.</text>
</comment>